<protein>
    <submittedName>
        <fullName evidence="1">Uncharacterized protein</fullName>
    </submittedName>
</protein>
<proteinExistence type="predicted"/>
<evidence type="ECO:0000313" key="2">
    <source>
        <dbReference type="Proteomes" id="UP000831701"/>
    </source>
</evidence>
<accession>A0ACB8VXM0</accession>
<gene>
    <name evidence="1" type="ORF">L3Q82_002354</name>
</gene>
<evidence type="ECO:0000313" key="1">
    <source>
        <dbReference type="EMBL" id="KAI3360455.1"/>
    </source>
</evidence>
<keyword evidence="2" id="KW-1185">Reference proteome</keyword>
<dbReference type="Proteomes" id="UP000831701">
    <property type="component" value="Chromosome 16"/>
</dbReference>
<reference evidence="1" key="1">
    <citation type="submission" date="2022-04" db="EMBL/GenBank/DDBJ databases">
        <title>Jade perch genome.</title>
        <authorList>
            <person name="Chao B."/>
        </authorList>
    </citation>
    <scope>NUCLEOTIDE SEQUENCE</scope>
    <source>
        <strain evidence="1">CB-2022</strain>
    </source>
</reference>
<name>A0ACB8VXM0_9TELE</name>
<dbReference type="EMBL" id="CM041546">
    <property type="protein sequence ID" value="KAI3360455.1"/>
    <property type="molecule type" value="Genomic_DNA"/>
</dbReference>
<comment type="caution">
    <text evidence="1">The sequence shown here is derived from an EMBL/GenBank/DDBJ whole genome shotgun (WGS) entry which is preliminary data.</text>
</comment>
<organism evidence="1 2">
    <name type="scientific">Scortum barcoo</name>
    <name type="common">barcoo grunter</name>
    <dbReference type="NCBI Taxonomy" id="214431"/>
    <lineage>
        <taxon>Eukaryota</taxon>
        <taxon>Metazoa</taxon>
        <taxon>Chordata</taxon>
        <taxon>Craniata</taxon>
        <taxon>Vertebrata</taxon>
        <taxon>Euteleostomi</taxon>
        <taxon>Actinopterygii</taxon>
        <taxon>Neopterygii</taxon>
        <taxon>Teleostei</taxon>
        <taxon>Neoteleostei</taxon>
        <taxon>Acanthomorphata</taxon>
        <taxon>Eupercaria</taxon>
        <taxon>Centrarchiformes</taxon>
        <taxon>Terapontoidei</taxon>
        <taxon>Terapontidae</taxon>
        <taxon>Scortum</taxon>
    </lineage>
</organism>
<sequence>MHGRRVLSFFSTKKNPAPSGDEEGLIRPAGQRFTNIFFHGLSFRPREIVKSAGRERSTREQVNGAVIGPVRGKGGGLCFAEDGEPGRGRLREQKRDLELLRCAVDEYSPQRKSRALFHQLSTKEHGLQSRGTQRETKEVLCHVYITMDSYLSMRVHAGIAAQELLQVAAERMDVPQGELLLVAVTYPGGRLLLQPQDRVFSDSLRPVGRLHVCRKDLGEVLNTFTDNSELQQRTARMLSLNTWDVAVALTNFDWAIFDSIHEQELVYFTFSRHSGHTVALELLLQRCDEVQLWVMTEVLLCPTLCKRVQLIKKFIKIASHCKAQRNLNCFFAIIMGLNTAAVSRLSQTWEKIPGKFRKLFSELETITDPSLNHKAYRDSFKKMKAPKIPFLPLLLKDITFIHEGNKTFHDNLVNFEKLHMIADSVRLIRQCQKDHMGNGITQKSSSEVRAYIDYLHIIDNQQTLFELSHRLEPRT</sequence>